<sequence length="175" mass="19342">MAKKSEIAGPSDQKKDRLEKYSHVVGVAQLRAVQVTSVEFNVKPEFFSDEADRSLGYVVIKGGQQFSHEDCVAMAFIGFEVAAKTGRKKTLVCKAEYAVTYDNLVDCDEEATMVFLNRVAVFACYPYFRSLFATLDWAAATSLPPLPVHKEPAVKSPAEKGRMVAKSAPRKKVDN</sequence>
<proteinExistence type="predicted"/>
<gene>
    <name evidence="1" type="ORF">N8E88_15995</name>
</gene>
<evidence type="ECO:0000313" key="1">
    <source>
        <dbReference type="EMBL" id="UXN61560.1"/>
    </source>
</evidence>
<name>A0ACD4D6T4_9HYPH</name>
<dbReference type="EMBL" id="CP104973">
    <property type="protein sequence ID" value="UXN61560.1"/>
    <property type="molecule type" value="Genomic_DNA"/>
</dbReference>
<reference evidence="1" key="1">
    <citation type="submission" date="2022-09" db="EMBL/GenBank/DDBJ databases">
        <title>Interaction between co-microsymbionts with complementary sets of symbiotic genes in legume-rhizobium systems.</title>
        <authorList>
            <person name="Safronova V."/>
            <person name="Sazanova A."/>
            <person name="Afonin A."/>
            <person name="Chirak E."/>
        </authorList>
    </citation>
    <scope>NUCLEOTIDE SEQUENCE</scope>
    <source>
        <strain evidence="1">A18/3m</strain>
    </source>
</reference>
<organism evidence="1 2">
    <name type="scientific">Phyllobacterium zundukense</name>
    <dbReference type="NCBI Taxonomy" id="1867719"/>
    <lineage>
        <taxon>Bacteria</taxon>
        <taxon>Pseudomonadati</taxon>
        <taxon>Pseudomonadota</taxon>
        <taxon>Alphaproteobacteria</taxon>
        <taxon>Hyphomicrobiales</taxon>
        <taxon>Phyllobacteriaceae</taxon>
        <taxon>Phyllobacterium</taxon>
    </lineage>
</organism>
<evidence type="ECO:0000313" key="2">
    <source>
        <dbReference type="Proteomes" id="UP001061991"/>
    </source>
</evidence>
<dbReference type="Proteomes" id="UP001061991">
    <property type="component" value="Chromosome"/>
</dbReference>
<keyword evidence="2" id="KW-1185">Reference proteome</keyword>
<accession>A0ACD4D6T4</accession>
<protein>
    <submittedName>
        <fullName evidence="1">Uncharacterized protein</fullName>
    </submittedName>
</protein>